<dbReference type="InterPro" id="IPR020846">
    <property type="entry name" value="MFS_dom"/>
</dbReference>
<feature type="transmembrane region" description="Helical" evidence="8">
    <location>
        <begin position="384"/>
        <end position="403"/>
    </location>
</feature>
<dbReference type="CDD" id="cd17320">
    <property type="entry name" value="MFS_MdfA_MDR_like"/>
    <property type="match status" value="1"/>
</dbReference>
<proteinExistence type="inferred from homology"/>
<reference evidence="10 11" key="1">
    <citation type="journal article" date="2014" name="Int. J. Syst. Evol. Microbiol.">
        <title>Complete genome sequence of Corynebacterium casei LMG S-19264T (=DSM 44701T), isolated from a smear-ripened cheese.</title>
        <authorList>
            <consortium name="US DOE Joint Genome Institute (JGI-PGF)"/>
            <person name="Walter F."/>
            <person name="Albersmeier A."/>
            <person name="Kalinowski J."/>
            <person name="Ruckert C."/>
        </authorList>
    </citation>
    <scope>NUCLEOTIDE SEQUENCE [LARGE SCALE GENOMIC DNA]</scope>
    <source>
        <strain evidence="10 11">CGMCC 1.9161</strain>
    </source>
</reference>
<dbReference type="Proteomes" id="UP000600449">
    <property type="component" value="Unassembled WGS sequence"/>
</dbReference>
<sequence length="410" mass="41948">MRPAPTPDPAPSRFTLLRADTLGMTATLAMLTSLGPLSTDMYLPALPAIAQALEATTSQTQATLSAFLVGFACGQFLYGPLSDRLGRKPLLHAGLALFLLATLACALAPTIEALSAARFAQALGASGPIVLARAIVRDLYDGPRAGRELSRMGSIMGLVPAVAPILGGLVFAALGWRAIFGASLLGAVALTAIVVLLLPETLTRRDPTPLSLLSILRGFRDLLRHRSYRVYVALNTLTYSGLFAFISGSSFVLQGEYALSELVFAFSFALMVVGYIAGTILAQKVVPGRGLDGTIVLGVAAQAAGGVLMLALVLLGTRSSLEVTLPMALYAVGVGLTMPQSMAAAMQPFPERAGAASSLMGICQMSVAAIVGIGLGAALAATPLALPGTIAALGAGALAVFAASRGARAQ</sequence>
<dbReference type="AlphaFoldDB" id="A0A917V5G5"/>
<feature type="transmembrane region" description="Helical" evidence="8">
    <location>
        <begin position="179"/>
        <end position="198"/>
    </location>
</feature>
<evidence type="ECO:0000313" key="11">
    <source>
        <dbReference type="Proteomes" id="UP000600449"/>
    </source>
</evidence>
<evidence type="ECO:0000256" key="8">
    <source>
        <dbReference type="RuleBase" id="RU365088"/>
    </source>
</evidence>
<dbReference type="InterPro" id="IPR036259">
    <property type="entry name" value="MFS_trans_sf"/>
</dbReference>
<evidence type="ECO:0000256" key="3">
    <source>
        <dbReference type="ARBA" id="ARBA00022448"/>
    </source>
</evidence>
<comment type="subcellular location">
    <subcellularLocation>
        <location evidence="8">Cell inner membrane</location>
        <topology evidence="8">Multi-pass membrane protein</topology>
    </subcellularLocation>
    <subcellularLocation>
        <location evidence="1">Cell membrane</location>
        <topology evidence="1">Multi-pass membrane protein</topology>
    </subcellularLocation>
</comment>
<keyword evidence="11" id="KW-1185">Reference proteome</keyword>
<dbReference type="GO" id="GO:1990961">
    <property type="term" value="P:xenobiotic detoxification by transmembrane export across the plasma membrane"/>
    <property type="evidence" value="ECO:0007669"/>
    <property type="project" value="InterPro"/>
</dbReference>
<keyword evidence="8" id="KW-0997">Cell inner membrane</keyword>
<evidence type="ECO:0000256" key="2">
    <source>
        <dbReference type="ARBA" id="ARBA00006236"/>
    </source>
</evidence>
<evidence type="ECO:0000256" key="7">
    <source>
        <dbReference type="ARBA" id="ARBA00023136"/>
    </source>
</evidence>
<name>A0A917V5G5_9HYPH</name>
<dbReference type="PANTHER" id="PTHR23502:SF132">
    <property type="entry name" value="POLYAMINE TRANSPORTER 2-RELATED"/>
    <property type="match status" value="1"/>
</dbReference>
<feature type="transmembrane region" description="Helical" evidence="8">
    <location>
        <begin position="230"/>
        <end position="251"/>
    </location>
</feature>
<dbReference type="InterPro" id="IPR011701">
    <property type="entry name" value="MFS"/>
</dbReference>
<feature type="transmembrane region" description="Helical" evidence="8">
    <location>
        <begin position="90"/>
        <end position="111"/>
    </location>
</feature>
<dbReference type="GO" id="GO:0042910">
    <property type="term" value="F:xenobiotic transmembrane transporter activity"/>
    <property type="evidence" value="ECO:0007669"/>
    <property type="project" value="InterPro"/>
</dbReference>
<feature type="transmembrane region" description="Helical" evidence="8">
    <location>
        <begin position="263"/>
        <end position="282"/>
    </location>
</feature>
<dbReference type="InterPro" id="IPR001958">
    <property type="entry name" value="Tet-R_TetA/multi-R_MdtG-like"/>
</dbReference>
<dbReference type="EMBL" id="BMMF01000009">
    <property type="protein sequence ID" value="GGK42576.1"/>
    <property type="molecule type" value="Genomic_DNA"/>
</dbReference>
<comment type="caution">
    <text evidence="8">Lacks conserved residue(s) required for the propagation of feature annotation.</text>
</comment>
<keyword evidence="7 8" id="KW-0472">Membrane</keyword>
<accession>A0A917V5G5</accession>
<feature type="transmembrane region" description="Helical" evidence="8">
    <location>
        <begin position="327"/>
        <end position="346"/>
    </location>
</feature>
<keyword evidence="4" id="KW-1003">Cell membrane</keyword>
<feature type="transmembrane region" description="Helical" evidence="8">
    <location>
        <begin position="59"/>
        <end position="78"/>
    </location>
</feature>
<comment type="similarity">
    <text evidence="2 8">Belongs to the major facilitator superfamily. Bcr/CmlA family.</text>
</comment>
<keyword evidence="5 8" id="KW-0812">Transmembrane</keyword>
<protein>
    <recommendedName>
        <fullName evidence="8">Bcr/CflA family efflux transporter</fullName>
    </recommendedName>
</protein>
<evidence type="ECO:0000259" key="9">
    <source>
        <dbReference type="PROSITE" id="PS50850"/>
    </source>
</evidence>
<dbReference type="PANTHER" id="PTHR23502">
    <property type="entry name" value="MAJOR FACILITATOR SUPERFAMILY"/>
    <property type="match status" value="1"/>
</dbReference>
<keyword evidence="6 8" id="KW-1133">Transmembrane helix</keyword>
<dbReference type="Pfam" id="PF07690">
    <property type="entry name" value="MFS_1"/>
    <property type="match status" value="1"/>
</dbReference>
<evidence type="ECO:0000256" key="5">
    <source>
        <dbReference type="ARBA" id="ARBA00022692"/>
    </source>
</evidence>
<gene>
    <name evidence="10" type="primary">bcr</name>
    <name evidence="10" type="ORF">GCM10011322_32150</name>
</gene>
<feature type="transmembrane region" description="Helical" evidence="8">
    <location>
        <begin position="358"/>
        <end position="378"/>
    </location>
</feature>
<dbReference type="SUPFAM" id="SSF103473">
    <property type="entry name" value="MFS general substrate transporter"/>
    <property type="match status" value="1"/>
</dbReference>
<feature type="domain" description="Major facilitator superfamily (MFS) profile" evidence="9">
    <location>
        <begin position="24"/>
        <end position="406"/>
    </location>
</feature>
<evidence type="ECO:0000313" key="10">
    <source>
        <dbReference type="EMBL" id="GGK42576.1"/>
    </source>
</evidence>
<comment type="caution">
    <text evidence="10">The sequence shown here is derived from an EMBL/GenBank/DDBJ whole genome shotgun (WGS) entry which is preliminary data.</text>
</comment>
<dbReference type="PRINTS" id="PR01035">
    <property type="entry name" value="TCRTETA"/>
</dbReference>
<dbReference type="GO" id="GO:0005886">
    <property type="term" value="C:plasma membrane"/>
    <property type="evidence" value="ECO:0007669"/>
    <property type="project" value="UniProtKB-SubCell"/>
</dbReference>
<feature type="transmembrane region" description="Helical" evidence="8">
    <location>
        <begin position="155"/>
        <end position="173"/>
    </location>
</feature>
<evidence type="ECO:0000256" key="1">
    <source>
        <dbReference type="ARBA" id="ARBA00004651"/>
    </source>
</evidence>
<dbReference type="NCBIfam" id="TIGR00710">
    <property type="entry name" value="efflux_Bcr_CflA"/>
    <property type="match status" value="1"/>
</dbReference>
<dbReference type="Gene3D" id="1.20.1720.10">
    <property type="entry name" value="Multidrug resistance protein D"/>
    <property type="match status" value="1"/>
</dbReference>
<dbReference type="PROSITE" id="PS50850">
    <property type="entry name" value="MFS"/>
    <property type="match status" value="1"/>
</dbReference>
<evidence type="ECO:0000256" key="6">
    <source>
        <dbReference type="ARBA" id="ARBA00022989"/>
    </source>
</evidence>
<keyword evidence="3 8" id="KW-0813">Transport</keyword>
<organism evidence="10 11">
    <name type="scientific">Salinarimonas ramus</name>
    <dbReference type="NCBI Taxonomy" id="690164"/>
    <lineage>
        <taxon>Bacteria</taxon>
        <taxon>Pseudomonadati</taxon>
        <taxon>Pseudomonadota</taxon>
        <taxon>Alphaproteobacteria</taxon>
        <taxon>Hyphomicrobiales</taxon>
        <taxon>Salinarimonadaceae</taxon>
        <taxon>Salinarimonas</taxon>
    </lineage>
</organism>
<feature type="transmembrane region" description="Helical" evidence="8">
    <location>
        <begin position="294"/>
        <end position="315"/>
    </location>
</feature>
<evidence type="ECO:0000256" key="4">
    <source>
        <dbReference type="ARBA" id="ARBA00022475"/>
    </source>
</evidence>
<dbReference type="InterPro" id="IPR004812">
    <property type="entry name" value="Efflux_drug-R_Bcr/CmlA"/>
</dbReference>
<dbReference type="RefSeq" id="WP_188914257.1">
    <property type="nucleotide sequence ID" value="NZ_BMMF01000009.1"/>
</dbReference>